<feature type="signal peptide" evidence="1">
    <location>
        <begin position="1"/>
        <end position="27"/>
    </location>
</feature>
<dbReference type="RefSeq" id="WP_070125645.1">
    <property type="nucleotide sequence ID" value="NZ_MDHN01000028.1"/>
</dbReference>
<dbReference type="InterPro" id="IPR029058">
    <property type="entry name" value="AB_hydrolase_fold"/>
</dbReference>
<dbReference type="GO" id="GO:0006508">
    <property type="term" value="P:proteolysis"/>
    <property type="evidence" value="ECO:0007669"/>
    <property type="project" value="InterPro"/>
</dbReference>
<keyword evidence="2" id="KW-0121">Carboxypeptidase</keyword>
<keyword evidence="3" id="KW-1185">Reference proteome</keyword>
<protein>
    <submittedName>
        <fullName evidence="2">Carboxypeptidase</fullName>
    </submittedName>
</protein>
<dbReference type="Proteomes" id="UP000175691">
    <property type="component" value="Unassembled WGS sequence"/>
</dbReference>
<gene>
    <name evidence="2" type="ORF">BFC18_12515</name>
</gene>
<evidence type="ECO:0000256" key="1">
    <source>
        <dbReference type="SAM" id="SignalP"/>
    </source>
</evidence>
<keyword evidence="2" id="KW-0378">Hydrolase</keyword>
<organism evidence="2 3">
    <name type="scientific">Alteromonas confluentis</name>
    <dbReference type="NCBI Taxonomy" id="1656094"/>
    <lineage>
        <taxon>Bacteria</taxon>
        <taxon>Pseudomonadati</taxon>
        <taxon>Pseudomonadota</taxon>
        <taxon>Gammaproteobacteria</taxon>
        <taxon>Alteromonadales</taxon>
        <taxon>Alteromonadaceae</taxon>
        <taxon>Alteromonas/Salinimonas group</taxon>
        <taxon>Alteromonas</taxon>
    </lineage>
</organism>
<reference evidence="2 3" key="1">
    <citation type="submission" date="2016-08" db="EMBL/GenBank/DDBJ databases">
        <authorList>
            <person name="Seilhamer J.J."/>
        </authorList>
    </citation>
    <scope>NUCLEOTIDE SEQUENCE [LARGE SCALE GENOMIC DNA]</scope>
    <source>
        <strain evidence="2 3">KCTC 42603</strain>
    </source>
</reference>
<proteinExistence type="predicted"/>
<dbReference type="Gene3D" id="3.40.50.1820">
    <property type="entry name" value="alpha/beta hydrolase"/>
    <property type="match status" value="1"/>
</dbReference>
<dbReference type="Pfam" id="PF00450">
    <property type="entry name" value="Peptidase_S10"/>
    <property type="match status" value="1"/>
</dbReference>
<dbReference type="AlphaFoldDB" id="A0A1E7ZAU0"/>
<dbReference type="InterPro" id="IPR006311">
    <property type="entry name" value="TAT_signal"/>
</dbReference>
<dbReference type="GO" id="GO:0004185">
    <property type="term" value="F:serine-type carboxypeptidase activity"/>
    <property type="evidence" value="ECO:0007669"/>
    <property type="project" value="InterPro"/>
</dbReference>
<feature type="chain" id="PRO_5009209609" evidence="1">
    <location>
        <begin position="28"/>
        <end position="514"/>
    </location>
</feature>
<dbReference type="STRING" id="1656094.BFC18_12515"/>
<keyword evidence="2" id="KW-0645">Protease</keyword>
<dbReference type="PROSITE" id="PS51318">
    <property type="entry name" value="TAT"/>
    <property type="match status" value="1"/>
</dbReference>
<dbReference type="EMBL" id="MDHN01000028">
    <property type="protein sequence ID" value="OFC70572.1"/>
    <property type="molecule type" value="Genomic_DNA"/>
</dbReference>
<dbReference type="SUPFAM" id="SSF53474">
    <property type="entry name" value="alpha/beta-Hydrolases"/>
    <property type="match status" value="1"/>
</dbReference>
<evidence type="ECO:0000313" key="3">
    <source>
        <dbReference type="Proteomes" id="UP000175691"/>
    </source>
</evidence>
<comment type="caution">
    <text evidence="2">The sequence shown here is derived from an EMBL/GenBank/DDBJ whole genome shotgun (WGS) entry which is preliminary data.</text>
</comment>
<sequence length="514" mass="58069">MTFRRTFTALTLALSVAGSLAIPSALAADTPVVKRSIPVESAVTTTHKTTIKGEKISYTATAGMQPLWDEEGNPTATLQYTYYKREGVKDSASRPLVISFNGGPGSASVWMHIAYTGPKVLNIDEEGYPLQPYGTKTNPYSILDVADIVYVNPVNTGYSRALPDKDGKMPSKDKIAKMFFGVNVDVQYLAEWINTFVTRNNRWRSPKYLIGESYGTTRVSGLALALQERQWMYLNGVILVSPTELGIKREGPVEAANRLPYFAAAAWYHNKLAAQYQNMDLEAFLPQVEQFTLNKLLPALAKGAWISDEEKQSVINQFAAYSGLTAKEVEQSNLDVSTWFFWKALLRDEGKTIGRLDSRYLGIDKQETGDRPDYNAELTSWLHSFTPAINDYLRNDLKFETDTKYNMFGMVYPWDRDNDHTGDNLRQAMATNPYLNVMVQSGYYDGATNYFDAKYTMTQLDPSGKMKDRLRFKGYRSGHMMYLRYEDLKAANEDIRTFISESLPAKDEAAKYDR</sequence>
<accession>A0A1E7ZAU0</accession>
<dbReference type="OrthoDB" id="9770107at2"/>
<keyword evidence="1" id="KW-0732">Signal</keyword>
<name>A0A1E7ZAU0_9ALTE</name>
<dbReference type="InterPro" id="IPR001563">
    <property type="entry name" value="Peptidase_S10"/>
</dbReference>
<evidence type="ECO:0000313" key="2">
    <source>
        <dbReference type="EMBL" id="OFC70572.1"/>
    </source>
</evidence>